<organism evidence="7 8">
    <name type="scientific">Trifolium subterraneum</name>
    <name type="common">Subterranean clover</name>
    <dbReference type="NCBI Taxonomy" id="3900"/>
    <lineage>
        <taxon>Eukaryota</taxon>
        <taxon>Viridiplantae</taxon>
        <taxon>Streptophyta</taxon>
        <taxon>Embryophyta</taxon>
        <taxon>Tracheophyta</taxon>
        <taxon>Spermatophyta</taxon>
        <taxon>Magnoliopsida</taxon>
        <taxon>eudicotyledons</taxon>
        <taxon>Gunneridae</taxon>
        <taxon>Pentapetalae</taxon>
        <taxon>rosids</taxon>
        <taxon>fabids</taxon>
        <taxon>Fabales</taxon>
        <taxon>Fabaceae</taxon>
        <taxon>Papilionoideae</taxon>
        <taxon>50 kb inversion clade</taxon>
        <taxon>NPAAA clade</taxon>
        <taxon>Hologalegina</taxon>
        <taxon>IRL clade</taxon>
        <taxon>Trifolieae</taxon>
        <taxon>Trifolium</taxon>
    </lineage>
</organism>
<dbReference type="PROSITE" id="PS00018">
    <property type="entry name" value="EF_HAND_1"/>
    <property type="match status" value="2"/>
</dbReference>
<evidence type="ECO:0000313" key="8">
    <source>
        <dbReference type="Proteomes" id="UP000242715"/>
    </source>
</evidence>
<dbReference type="Gene3D" id="1.10.238.10">
    <property type="entry name" value="EF-hand"/>
    <property type="match status" value="1"/>
</dbReference>
<dbReference type="InterPro" id="IPR045198">
    <property type="entry name" value="CNBL1-10"/>
</dbReference>
<dbReference type="OrthoDB" id="191686at2759"/>
<dbReference type="InterPro" id="IPR011992">
    <property type="entry name" value="EF-hand-dom_pair"/>
</dbReference>
<evidence type="ECO:0000259" key="6">
    <source>
        <dbReference type="PROSITE" id="PS50222"/>
    </source>
</evidence>
<dbReference type="EMBL" id="DF973612">
    <property type="protein sequence ID" value="GAU35963.1"/>
    <property type="molecule type" value="Genomic_DNA"/>
</dbReference>
<keyword evidence="4" id="KW-0472">Membrane</keyword>
<dbReference type="InterPro" id="IPR018247">
    <property type="entry name" value="EF_Hand_1_Ca_BS"/>
</dbReference>
<dbReference type="GO" id="GO:0019722">
    <property type="term" value="P:calcium-mediated signaling"/>
    <property type="evidence" value="ECO:0007669"/>
    <property type="project" value="UniProtKB-UniRule"/>
</dbReference>
<protein>
    <recommendedName>
        <fullName evidence="4">Calcineurin B-like protein</fullName>
    </recommendedName>
</protein>
<dbReference type="Pfam" id="PF13833">
    <property type="entry name" value="EF-hand_8"/>
    <property type="match status" value="1"/>
</dbReference>
<dbReference type="SUPFAM" id="SSF47473">
    <property type="entry name" value="EF-hand"/>
    <property type="match status" value="1"/>
</dbReference>
<keyword evidence="1 4" id="KW-0677">Repeat</keyword>
<dbReference type="AlphaFoldDB" id="A0A2Z6N1L5"/>
<keyword evidence="2 4" id="KW-0106">Calcium</keyword>
<evidence type="ECO:0000256" key="3">
    <source>
        <dbReference type="ARBA" id="ARBA00023774"/>
    </source>
</evidence>
<dbReference type="Proteomes" id="UP000242715">
    <property type="component" value="Unassembled WGS sequence"/>
</dbReference>
<gene>
    <name evidence="7" type="ORF">TSUD_207670</name>
</gene>
<feature type="domain" description="EF-hand" evidence="6">
    <location>
        <begin position="151"/>
        <end position="186"/>
    </location>
</feature>
<evidence type="ECO:0000313" key="7">
    <source>
        <dbReference type="EMBL" id="GAU35963.1"/>
    </source>
</evidence>
<dbReference type="GO" id="GO:0019900">
    <property type="term" value="F:kinase binding"/>
    <property type="evidence" value="ECO:0007669"/>
    <property type="project" value="UniProtKB-UniRule"/>
</dbReference>
<dbReference type="Pfam" id="PF13499">
    <property type="entry name" value="EF-hand_7"/>
    <property type="match status" value="1"/>
</dbReference>
<dbReference type="InterPro" id="IPR002048">
    <property type="entry name" value="EF_hand_dom"/>
</dbReference>
<dbReference type="PANTHER" id="PTHR23056:SF44">
    <property type="entry name" value="CALCINEURIN B-LIKE PROTEIN 1"/>
    <property type="match status" value="1"/>
</dbReference>
<evidence type="ECO:0000256" key="5">
    <source>
        <dbReference type="SAM" id="MobiDB-lite"/>
    </source>
</evidence>
<comment type="subcellular location">
    <subcellularLocation>
        <location evidence="4">Membrane</location>
    </subcellularLocation>
</comment>
<dbReference type="GO" id="GO:0016020">
    <property type="term" value="C:membrane"/>
    <property type="evidence" value="ECO:0007669"/>
    <property type="project" value="UniProtKB-SubCell"/>
</dbReference>
<dbReference type="PANTHER" id="PTHR23056">
    <property type="entry name" value="CALCINEURIN B"/>
    <property type="match status" value="1"/>
</dbReference>
<comment type="similarity">
    <text evidence="3 4">Belongs to the calcineurin regulatory subunit family.</text>
</comment>
<dbReference type="PROSITE" id="PS50222">
    <property type="entry name" value="EF_HAND_2"/>
    <property type="match status" value="3"/>
</dbReference>
<evidence type="ECO:0000256" key="4">
    <source>
        <dbReference type="RuleBase" id="RU369080"/>
    </source>
</evidence>
<feature type="domain" description="EF-hand" evidence="6">
    <location>
        <begin position="109"/>
        <end position="144"/>
    </location>
</feature>
<dbReference type="FunFam" id="1.10.238.10:FF:000073">
    <property type="entry name" value="calcineurin B-like protein 3"/>
    <property type="match status" value="1"/>
</dbReference>
<name>A0A2Z6N1L5_TRISU</name>
<feature type="compositionally biased region" description="Polar residues" evidence="5">
    <location>
        <begin position="241"/>
        <end position="261"/>
    </location>
</feature>
<proteinExistence type="inferred from homology"/>
<comment type="subunit">
    <text evidence="4">Homodimer. Interacts with CIPK.</text>
</comment>
<comment type="function">
    <text evidence="4">Acts as a calcium sensor. CBL proteins interact with CIPK serine-threonine protein kinases. Binding of a CBL protein to the regulatory NAF domain of a CIPK protein lead to the activation of the kinase in a calcium-dependent manner.</text>
</comment>
<dbReference type="GO" id="GO:0005509">
    <property type="term" value="F:calcium ion binding"/>
    <property type="evidence" value="ECO:0007669"/>
    <property type="project" value="UniProtKB-UniRule"/>
</dbReference>
<reference evidence="8" key="1">
    <citation type="journal article" date="2017" name="Front. Plant Sci.">
        <title>Climate Clever Clovers: New Paradigm to Reduce the Environmental Footprint of Ruminants by Breeding Low Methanogenic Forages Utilizing Haplotype Variation.</title>
        <authorList>
            <person name="Kaur P."/>
            <person name="Appels R."/>
            <person name="Bayer P.E."/>
            <person name="Keeble-Gagnere G."/>
            <person name="Wang J."/>
            <person name="Hirakawa H."/>
            <person name="Shirasawa K."/>
            <person name="Vercoe P."/>
            <person name="Stefanova K."/>
            <person name="Durmic Z."/>
            <person name="Nichols P."/>
            <person name="Revell C."/>
            <person name="Isobe S.N."/>
            <person name="Edwards D."/>
            <person name="Erskine W."/>
        </authorList>
    </citation>
    <scope>NUCLEOTIDE SEQUENCE [LARGE SCALE GENOMIC DNA]</scope>
    <source>
        <strain evidence="8">cv. Daliak</strain>
    </source>
</reference>
<dbReference type="CDD" id="cd00051">
    <property type="entry name" value="EFh"/>
    <property type="match status" value="1"/>
</dbReference>
<accession>A0A2Z6N1L5</accession>
<dbReference type="SMART" id="SM00054">
    <property type="entry name" value="EFh"/>
    <property type="match status" value="3"/>
</dbReference>
<evidence type="ECO:0000256" key="1">
    <source>
        <dbReference type="ARBA" id="ARBA00022737"/>
    </source>
</evidence>
<keyword evidence="4" id="KW-0479">Metal-binding</keyword>
<evidence type="ECO:0000256" key="2">
    <source>
        <dbReference type="ARBA" id="ARBA00022837"/>
    </source>
</evidence>
<keyword evidence="8" id="KW-1185">Reference proteome</keyword>
<sequence>MGCINVKGSKKGKEKKLPGLNDPRILAAETIFSVNEVEALAELFRTMSESIVPDGKISKEEFKLALFENSQQENVLADRIFTVFDKKKKGKLDFEDFIRSMSFFHPDTPLNDKIDFSFKVYDLNNNGFIEREEVRQMLTASEISKPMPDESVEHVIDKTFLEADLNRDGQIDPDEWRTFVTNNQTVINYMTVPNLRDITTLFPDFIWKTVVQDGEESSAAGEARVPPPTGSSTSAPPNAQHGVSTSTTPAAQHGVSTSATPAAQHGGLGSAAAPVAPPEGASSAAPDALPRGSASSAP</sequence>
<feature type="domain" description="EF-hand" evidence="6">
    <location>
        <begin position="72"/>
        <end position="107"/>
    </location>
</feature>
<feature type="region of interest" description="Disordered" evidence="5">
    <location>
        <begin position="217"/>
        <end position="298"/>
    </location>
</feature>